<proteinExistence type="predicted"/>
<dbReference type="Proteomes" id="UP000305948">
    <property type="component" value="Unassembled WGS sequence"/>
</dbReference>
<accession>A0A5C3N3C5</accession>
<sequence>MARTCSAVIHPPLHLLILLYICPGISSVSPSELPGMPQDESESFCHGHPVAVSVGFC</sequence>
<reference evidence="1 2" key="1">
    <citation type="journal article" date="2019" name="Nat. Ecol. Evol.">
        <title>Megaphylogeny resolves global patterns of mushroom evolution.</title>
        <authorList>
            <person name="Varga T."/>
            <person name="Krizsan K."/>
            <person name="Foldi C."/>
            <person name="Dima B."/>
            <person name="Sanchez-Garcia M."/>
            <person name="Sanchez-Ramirez S."/>
            <person name="Szollosi G.J."/>
            <person name="Szarkandi J.G."/>
            <person name="Papp V."/>
            <person name="Albert L."/>
            <person name="Andreopoulos W."/>
            <person name="Angelini C."/>
            <person name="Antonin V."/>
            <person name="Barry K.W."/>
            <person name="Bougher N.L."/>
            <person name="Buchanan P."/>
            <person name="Buyck B."/>
            <person name="Bense V."/>
            <person name="Catcheside P."/>
            <person name="Chovatia M."/>
            <person name="Cooper J."/>
            <person name="Damon W."/>
            <person name="Desjardin D."/>
            <person name="Finy P."/>
            <person name="Geml J."/>
            <person name="Haridas S."/>
            <person name="Hughes K."/>
            <person name="Justo A."/>
            <person name="Karasinski D."/>
            <person name="Kautmanova I."/>
            <person name="Kiss B."/>
            <person name="Kocsube S."/>
            <person name="Kotiranta H."/>
            <person name="LaButti K.M."/>
            <person name="Lechner B.E."/>
            <person name="Liimatainen K."/>
            <person name="Lipzen A."/>
            <person name="Lukacs Z."/>
            <person name="Mihaltcheva S."/>
            <person name="Morgado L.N."/>
            <person name="Niskanen T."/>
            <person name="Noordeloos M.E."/>
            <person name="Ohm R.A."/>
            <person name="Ortiz-Santana B."/>
            <person name="Ovrebo C."/>
            <person name="Racz N."/>
            <person name="Riley R."/>
            <person name="Savchenko A."/>
            <person name="Shiryaev A."/>
            <person name="Soop K."/>
            <person name="Spirin V."/>
            <person name="Szebenyi C."/>
            <person name="Tomsovsky M."/>
            <person name="Tulloss R.E."/>
            <person name="Uehling J."/>
            <person name="Grigoriev I.V."/>
            <person name="Vagvolgyi C."/>
            <person name="Papp T."/>
            <person name="Martin F.M."/>
            <person name="Miettinen O."/>
            <person name="Hibbett D.S."/>
            <person name="Nagy L.G."/>
        </authorList>
    </citation>
    <scope>NUCLEOTIDE SEQUENCE [LARGE SCALE GENOMIC DNA]</scope>
    <source>
        <strain evidence="1 2">OMC1185</strain>
    </source>
</reference>
<keyword evidence="2" id="KW-1185">Reference proteome</keyword>
<dbReference type="EMBL" id="ML213511">
    <property type="protein sequence ID" value="TFK51562.1"/>
    <property type="molecule type" value="Genomic_DNA"/>
</dbReference>
<dbReference type="AlphaFoldDB" id="A0A5C3N3C5"/>
<gene>
    <name evidence="1" type="ORF">OE88DRAFT_1659659</name>
</gene>
<evidence type="ECO:0000313" key="1">
    <source>
        <dbReference type="EMBL" id="TFK51562.1"/>
    </source>
</evidence>
<evidence type="ECO:0000313" key="2">
    <source>
        <dbReference type="Proteomes" id="UP000305948"/>
    </source>
</evidence>
<name>A0A5C3N3C5_9AGAM</name>
<protein>
    <submittedName>
        <fullName evidence="1">Uncharacterized protein</fullName>
    </submittedName>
</protein>
<organism evidence="1 2">
    <name type="scientific">Heliocybe sulcata</name>
    <dbReference type="NCBI Taxonomy" id="5364"/>
    <lineage>
        <taxon>Eukaryota</taxon>
        <taxon>Fungi</taxon>
        <taxon>Dikarya</taxon>
        <taxon>Basidiomycota</taxon>
        <taxon>Agaricomycotina</taxon>
        <taxon>Agaricomycetes</taxon>
        <taxon>Gloeophyllales</taxon>
        <taxon>Gloeophyllaceae</taxon>
        <taxon>Heliocybe</taxon>
    </lineage>
</organism>